<sequence length="149" mass="16235">MGVGDWAAFTAAFISGANIVVTTVLTRSRDRISWSRESLSDTLVTLLEASWRSSDAARERHDLGPSPADPALATRLEDTMEAGFGELRASLTRLRLFASERVGAAGVDLLISHRELRDAPLADQPARLDAVSAARRRLIHAARRDLNTD</sequence>
<gene>
    <name evidence="2" type="ORF">Pflav_081190</name>
</gene>
<protein>
    <submittedName>
        <fullName evidence="2">Uncharacterized protein</fullName>
    </submittedName>
</protein>
<evidence type="ECO:0000256" key="1">
    <source>
        <dbReference type="SAM" id="Phobius"/>
    </source>
</evidence>
<dbReference type="EMBL" id="AP022870">
    <property type="protein sequence ID" value="BCB81709.1"/>
    <property type="molecule type" value="Genomic_DNA"/>
</dbReference>
<dbReference type="KEGG" id="pfla:Pflav_081190"/>
<evidence type="ECO:0000313" key="3">
    <source>
        <dbReference type="Proteomes" id="UP000502508"/>
    </source>
</evidence>
<keyword evidence="3" id="KW-1185">Reference proteome</keyword>
<accession>A0A6F8Y6Q3</accession>
<feature type="transmembrane region" description="Helical" evidence="1">
    <location>
        <begin position="6"/>
        <end position="26"/>
    </location>
</feature>
<reference evidence="2 3" key="2">
    <citation type="submission" date="2020-03" db="EMBL/GenBank/DDBJ databases">
        <authorList>
            <person name="Ichikawa N."/>
            <person name="Kimura A."/>
            <person name="Kitahashi Y."/>
            <person name="Uohara A."/>
        </authorList>
    </citation>
    <scope>NUCLEOTIDE SEQUENCE [LARGE SCALE GENOMIC DNA]</scope>
    <source>
        <strain evidence="2 3">NBRC 107702</strain>
    </source>
</reference>
<keyword evidence="1" id="KW-0472">Membrane</keyword>
<dbReference type="AlphaFoldDB" id="A0A6F8Y6Q3"/>
<organism evidence="2 3">
    <name type="scientific">Phytohabitans flavus</name>
    <dbReference type="NCBI Taxonomy" id="1076124"/>
    <lineage>
        <taxon>Bacteria</taxon>
        <taxon>Bacillati</taxon>
        <taxon>Actinomycetota</taxon>
        <taxon>Actinomycetes</taxon>
        <taxon>Micromonosporales</taxon>
        <taxon>Micromonosporaceae</taxon>
    </lineage>
</organism>
<dbReference type="RefSeq" id="WP_173041480.1">
    <property type="nucleotide sequence ID" value="NZ_AP022870.1"/>
</dbReference>
<dbReference type="Proteomes" id="UP000502508">
    <property type="component" value="Chromosome"/>
</dbReference>
<keyword evidence="1" id="KW-0812">Transmembrane</keyword>
<reference evidence="2 3" key="1">
    <citation type="submission" date="2020-03" db="EMBL/GenBank/DDBJ databases">
        <title>Whole genome shotgun sequence of Phytohabitans flavus NBRC 107702.</title>
        <authorList>
            <person name="Komaki H."/>
            <person name="Tamura T."/>
        </authorList>
    </citation>
    <scope>NUCLEOTIDE SEQUENCE [LARGE SCALE GENOMIC DNA]</scope>
    <source>
        <strain evidence="2 3">NBRC 107702</strain>
    </source>
</reference>
<keyword evidence="1" id="KW-1133">Transmembrane helix</keyword>
<name>A0A6F8Y6Q3_9ACTN</name>
<evidence type="ECO:0000313" key="2">
    <source>
        <dbReference type="EMBL" id="BCB81709.1"/>
    </source>
</evidence>
<proteinExistence type="predicted"/>